<dbReference type="EMBL" id="CM044701">
    <property type="protein sequence ID" value="KAI5680940.1"/>
    <property type="molecule type" value="Genomic_DNA"/>
</dbReference>
<accession>A0ACC0C7R5</accession>
<dbReference type="Proteomes" id="UP001060085">
    <property type="component" value="Linkage Group LG01"/>
</dbReference>
<proteinExistence type="predicted"/>
<protein>
    <submittedName>
        <fullName evidence="1">Uncharacterized protein</fullName>
    </submittedName>
</protein>
<evidence type="ECO:0000313" key="1">
    <source>
        <dbReference type="EMBL" id="KAI5680940.1"/>
    </source>
</evidence>
<gene>
    <name evidence="1" type="ORF">M9H77_02167</name>
</gene>
<keyword evidence="2" id="KW-1185">Reference proteome</keyword>
<sequence length="121" mass="14183">MENCEETNIEPFVDMEEFNCDVINHSSCIGRRNSLVGTVVSCKEDAFKLYNDHAFRGLMFTREIKSPRQDNRNVYLDPRQLIDLKIRFESSDCYVYSLIFSKRWGLLEVANDLKHTRNQGP</sequence>
<organism evidence="1 2">
    <name type="scientific">Catharanthus roseus</name>
    <name type="common">Madagascar periwinkle</name>
    <name type="synonym">Vinca rosea</name>
    <dbReference type="NCBI Taxonomy" id="4058"/>
    <lineage>
        <taxon>Eukaryota</taxon>
        <taxon>Viridiplantae</taxon>
        <taxon>Streptophyta</taxon>
        <taxon>Embryophyta</taxon>
        <taxon>Tracheophyta</taxon>
        <taxon>Spermatophyta</taxon>
        <taxon>Magnoliopsida</taxon>
        <taxon>eudicotyledons</taxon>
        <taxon>Gunneridae</taxon>
        <taxon>Pentapetalae</taxon>
        <taxon>asterids</taxon>
        <taxon>lamiids</taxon>
        <taxon>Gentianales</taxon>
        <taxon>Apocynaceae</taxon>
        <taxon>Rauvolfioideae</taxon>
        <taxon>Vinceae</taxon>
        <taxon>Catharanthinae</taxon>
        <taxon>Catharanthus</taxon>
    </lineage>
</organism>
<comment type="caution">
    <text evidence="1">The sequence shown here is derived from an EMBL/GenBank/DDBJ whole genome shotgun (WGS) entry which is preliminary data.</text>
</comment>
<name>A0ACC0C7R5_CATRO</name>
<reference evidence="2" key="1">
    <citation type="journal article" date="2023" name="Nat. Plants">
        <title>Single-cell RNA sequencing provides a high-resolution roadmap for understanding the multicellular compartmentation of specialized metabolism.</title>
        <authorList>
            <person name="Sun S."/>
            <person name="Shen X."/>
            <person name="Li Y."/>
            <person name="Li Y."/>
            <person name="Wang S."/>
            <person name="Li R."/>
            <person name="Zhang H."/>
            <person name="Shen G."/>
            <person name="Guo B."/>
            <person name="Wei J."/>
            <person name="Xu J."/>
            <person name="St-Pierre B."/>
            <person name="Chen S."/>
            <person name="Sun C."/>
        </authorList>
    </citation>
    <scope>NUCLEOTIDE SEQUENCE [LARGE SCALE GENOMIC DNA]</scope>
</reference>
<evidence type="ECO:0000313" key="2">
    <source>
        <dbReference type="Proteomes" id="UP001060085"/>
    </source>
</evidence>